<evidence type="ECO:0000259" key="4">
    <source>
        <dbReference type="Pfam" id="PF20805"/>
    </source>
</evidence>
<feature type="domain" description="Integrin alpha first immunoglubulin-like" evidence="3">
    <location>
        <begin position="117"/>
        <end position="283"/>
    </location>
</feature>
<dbReference type="AlphaFoldDB" id="A0A8J2JRA5"/>
<dbReference type="Proteomes" id="UP000708208">
    <property type="component" value="Unassembled WGS sequence"/>
</dbReference>
<dbReference type="PROSITE" id="PS51470">
    <property type="entry name" value="FG_GAP"/>
    <property type="match status" value="1"/>
</dbReference>
<dbReference type="OrthoDB" id="5317514at2759"/>
<dbReference type="PANTHER" id="PTHR23220:SF122">
    <property type="entry name" value="INTEGRIN ALPHA-PS1"/>
    <property type="match status" value="1"/>
</dbReference>
<evidence type="ECO:0000256" key="1">
    <source>
        <dbReference type="PROSITE-ProRule" id="PRU00803"/>
    </source>
</evidence>
<dbReference type="GO" id="GO:0009897">
    <property type="term" value="C:external side of plasma membrane"/>
    <property type="evidence" value="ECO:0007669"/>
    <property type="project" value="TreeGrafter"/>
</dbReference>
<keyword evidence="2" id="KW-0812">Transmembrane</keyword>
<dbReference type="PANTHER" id="PTHR23220">
    <property type="entry name" value="INTEGRIN ALPHA"/>
    <property type="match status" value="1"/>
</dbReference>
<feature type="transmembrane region" description="Helical" evidence="2">
    <location>
        <begin position="659"/>
        <end position="681"/>
    </location>
</feature>
<dbReference type="GO" id="GO:0007229">
    <property type="term" value="P:integrin-mediated signaling pathway"/>
    <property type="evidence" value="ECO:0007669"/>
    <property type="project" value="TreeGrafter"/>
</dbReference>
<dbReference type="PROSITE" id="PS00242">
    <property type="entry name" value="INTEGRIN_ALPHA"/>
    <property type="match status" value="1"/>
</dbReference>
<feature type="domain" description="Integrin alpha second immunoglobulin-like" evidence="4">
    <location>
        <begin position="285"/>
        <end position="421"/>
    </location>
</feature>
<dbReference type="InterPro" id="IPR048286">
    <property type="entry name" value="Integrin_alpha_Ig-like_3"/>
</dbReference>
<dbReference type="SMART" id="SM00191">
    <property type="entry name" value="Int_alpha"/>
    <property type="match status" value="1"/>
</dbReference>
<feature type="domain" description="Integrin alpha third immunoglobulin-like" evidence="5">
    <location>
        <begin position="435"/>
        <end position="643"/>
    </location>
</feature>
<name>A0A8J2JRA5_9HEXA</name>
<dbReference type="GO" id="GO:0007160">
    <property type="term" value="P:cell-matrix adhesion"/>
    <property type="evidence" value="ECO:0007669"/>
    <property type="project" value="TreeGrafter"/>
</dbReference>
<dbReference type="Pfam" id="PF20805">
    <property type="entry name" value="Integrin_A_Ig_2"/>
    <property type="match status" value="1"/>
</dbReference>
<dbReference type="GO" id="GO:0098609">
    <property type="term" value="P:cell-cell adhesion"/>
    <property type="evidence" value="ECO:0007669"/>
    <property type="project" value="TreeGrafter"/>
</dbReference>
<dbReference type="Pfam" id="PF01839">
    <property type="entry name" value="FG-GAP"/>
    <property type="match status" value="1"/>
</dbReference>
<comment type="caution">
    <text evidence="6">The sequence shown here is derived from an EMBL/GenBank/DDBJ whole genome shotgun (WGS) entry which is preliminary data.</text>
</comment>
<sequence>MSGIRPDLVVGAPFYVDSRGAGGAAYVYLNTAEGFPEDTPYVRLTGPSESRFGYAISTIGDLNKDGFDDLAVGAPYAEQGTGHVYIYLGDRDGVIREPSQIIKASAYESDMVVLLRSRPIIDIHTEVFGNLSAIDPSGKGCEEDPLSEEVCFSFEACFEIREVAQVRSVSFDVESRIEAETFVEGKKYSRVKFRNGLPERPQVVKNVVNVKQNQAAKHCSKEIVYLKKGERDIQSPIAFKLTFTLIQSEPRYRANVPELPRIENYPILNQQEASKVFVARFEKDCKSDLCESDLFVSLFTDLVQDEANNYQVILGLKQELVLTVNVQNFGEPAYEAMLYLSHPKSMSYIAAETQSASEFIGCSPLPASDLVICPLGNPYKSTSLLQLKVRFASSNLKDIETRLDFDIWVNSTSFEQDEQNNRDHVTATVIKRAELQIFGRSEPGNVYYGGKITGESAIHSYAEIGPRVVHEYVVINDGPWKASRFDVDIWWPHQVENKKAQGKWLLYPESVPSVDGDVTCTVPPNFIDVLHLRTKRSADAEDEEDEWVVAPQKETGADGKTKTYVLMDCTRGSAKCFKIECVIKNLLAKESAVIKIHSRLWNATLVEEYSQVDEVRIRSKAQIRISDDIRQDPVNDNATAVTTCYPDLKLKVDLDGIAWWIYALAIIVGILVLALIVFCLYRSGFFKRRRPEPTHTASVVKS</sequence>
<evidence type="ECO:0000313" key="7">
    <source>
        <dbReference type="Proteomes" id="UP000708208"/>
    </source>
</evidence>
<dbReference type="Pfam" id="PF20806">
    <property type="entry name" value="Integrin_A_Ig_3"/>
    <property type="match status" value="1"/>
</dbReference>
<dbReference type="GO" id="GO:0008305">
    <property type="term" value="C:integrin complex"/>
    <property type="evidence" value="ECO:0007669"/>
    <property type="project" value="TreeGrafter"/>
</dbReference>
<proteinExistence type="predicted"/>
<dbReference type="InterPro" id="IPR013649">
    <property type="entry name" value="Integrin_alpha_Ig-like_1"/>
</dbReference>
<gene>
    <name evidence="6" type="ORF">AFUS01_LOCUS9249</name>
</gene>
<keyword evidence="7" id="KW-1185">Reference proteome</keyword>
<dbReference type="InterPro" id="IPR013517">
    <property type="entry name" value="FG-GAP"/>
</dbReference>
<reference evidence="6" key="1">
    <citation type="submission" date="2021-06" db="EMBL/GenBank/DDBJ databases">
        <authorList>
            <person name="Hodson N. C."/>
            <person name="Mongue J. A."/>
            <person name="Jaron S. K."/>
        </authorList>
    </citation>
    <scope>NUCLEOTIDE SEQUENCE</scope>
</reference>
<dbReference type="InterPro" id="IPR018184">
    <property type="entry name" value="Integrin_alpha_C_CS"/>
</dbReference>
<dbReference type="GO" id="GO:0005178">
    <property type="term" value="F:integrin binding"/>
    <property type="evidence" value="ECO:0007669"/>
    <property type="project" value="TreeGrafter"/>
</dbReference>
<feature type="repeat" description="FG-GAP" evidence="1">
    <location>
        <begin position="38"/>
        <end position="96"/>
    </location>
</feature>
<evidence type="ECO:0000313" key="6">
    <source>
        <dbReference type="EMBL" id="CAG7719954.1"/>
    </source>
</evidence>
<evidence type="ECO:0000259" key="5">
    <source>
        <dbReference type="Pfam" id="PF20806"/>
    </source>
</evidence>
<keyword evidence="2" id="KW-1133">Transmembrane helix</keyword>
<organism evidence="6 7">
    <name type="scientific">Allacma fusca</name>
    <dbReference type="NCBI Taxonomy" id="39272"/>
    <lineage>
        <taxon>Eukaryota</taxon>
        <taxon>Metazoa</taxon>
        <taxon>Ecdysozoa</taxon>
        <taxon>Arthropoda</taxon>
        <taxon>Hexapoda</taxon>
        <taxon>Collembola</taxon>
        <taxon>Symphypleona</taxon>
        <taxon>Sminthuridae</taxon>
        <taxon>Allacma</taxon>
    </lineage>
</organism>
<accession>A0A8J2JRA5</accession>
<dbReference type="InterPro" id="IPR048285">
    <property type="entry name" value="Integrin_alpha_Ig-like_2"/>
</dbReference>
<protein>
    <submittedName>
        <fullName evidence="6">Uncharacterized protein</fullName>
    </submittedName>
</protein>
<evidence type="ECO:0000256" key="2">
    <source>
        <dbReference type="SAM" id="Phobius"/>
    </source>
</evidence>
<dbReference type="EMBL" id="CAJVCH010065923">
    <property type="protein sequence ID" value="CAG7719954.1"/>
    <property type="molecule type" value="Genomic_DNA"/>
</dbReference>
<dbReference type="Pfam" id="PF08441">
    <property type="entry name" value="Integrin_A_Ig_1"/>
    <property type="match status" value="1"/>
</dbReference>
<evidence type="ECO:0000259" key="3">
    <source>
        <dbReference type="Pfam" id="PF08441"/>
    </source>
</evidence>
<dbReference type="InterPro" id="IPR013519">
    <property type="entry name" value="Int_alpha_beta-p"/>
</dbReference>
<dbReference type="GO" id="GO:0033627">
    <property type="term" value="P:cell adhesion mediated by integrin"/>
    <property type="evidence" value="ECO:0007669"/>
    <property type="project" value="TreeGrafter"/>
</dbReference>
<keyword evidence="2" id="KW-0472">Membrane</keyword>